<dbReference type="Gene3D" id="3.30.70.2530">
    <property type="match status" value="1"/>
</dbReference>
<dbReference type="InterPro" id="IPR016171">
    <property type="entry name" value="Vanillyl_alc_oxidase_C-sub2"/>
</dbReference>
<gene>
    <name evidence="3" type="ORF">SERN_2225</name>
</gene>
<dbReference type="InterPro" id="IPR016166">
    <property type="entry name" value="FAD-bd_PCMH"/>
</dbReference>
<dbReference type="EMBL" id="RHPJ01000003">
    <property type="protein sequence ID" value="TGO04632.1"/>
    <property type="molecule type" value="Genomic_DNA"/>
</dbReference>
<dbReference type="GO" id="GO:0003885">
    <property type="term" value="F:D-arabinono-1,4-lactone oxidase activity"/>
    <property type="evidence" value="ECO:0007669"/>
    <property type="project" value="InterPro"/>
</dbReference>
<evidence type="ECO:0000313" key="4">
    <source>
        <dbReference type="Proteomes" id="UP000297318"/>
    </source>
</evidence>
<proteinExistence type="predicted"/>
<name>A0A4Z1E1U0_9MICO</name>
<dbReference type="GO" id="GO:0071949">
    <property type="term" value="F:FAD binding"/>
    <property type="evidence" value="ECO:0007669"/>
    <property type="project" value="InterPro"/>
</dbReference>
<dbReference type="OrthoDB" id="9800184at2"/>
<dbReference type="InterPro" id="IPR010031">
    <property type="entry name" value="FAD_lactone_oxidase-like"/>
</dbReference>
<comment type="caution">
    <text evidence="3">The sequence shown here is derived from an EMBL/GenBank/DDBJ whole genome shotgun (WGS) entry which is preliminary data.</text>
</comment>
<dbReference type="Gene3D" id="3.30.70.2520">
    <property type="match status" value="1"/>
</dbReference>
<dbReference type="Pfam" id="PF04030">
    <property type="entry name" value="ALO"/>
    <property type="match status" value="1"/>
</dbReference>
<sequence>MPGDQPRVVDRRVPPGWQAEPVSHDIDVRPVPTVWAGHRTYASRALLAPTSLDQLASLVTSGERVRAIGSRHSFTDLADSPGVLVTLEGLERAPVLDPAAGTVTVTAHTTYGTLGPWLHDRGFALAALASLPHISVVGAVTTATHGSGDAVTTLAGAVVALEILGADGDVRRVDRDHPAFAGSVVTLGSLGIVTSVTLAVEPTYDVAQTVIDDVDLSAVVENLGDVHASATSVSVFTRWDGRASIWRKHRTDVAPERDLSGLGGHPADGQRHPIPGVDGAACTPQLGEVGPWFARLPHFRLEFTPSAGEELQSEHLVPQALAPRAVAAAREVLERHRDLVLVSELRSMAADNLWLSSAYERPGVGIHTTWVQDETRVRAAAAELEAVLEPYEFRPHWGKVFATSELARRYPRWDDAVALVRESDPRGVFAGPFTERIGLR</sequence>
<dbReference type="GO" id="GO:0016020">
    <property type="term" value="C:membrane"/>
    <property type="evidence" value="ECO:0007669"/>
    <property type="project" value="InterPro"/>
</dbReference>
<dbReference type="Gene3D" id="3.30.465.10">
    <property type="match status" value="1"/>
</dbReference>
<dbReference type="GO" id="GO:0080049">
    <property type="term" value="F:L-gulono-1,4-lactone dehydrogenase activity"/>
    <property type="evidence" value="ECO:0007669"/>
    <property type="project" value="TreeGrafter"/>
</dbReference>
<dbReference type="AlphaFoldDB" id="A0A4Z1E1U0"/>
<keyword evidence="4" id="KW-1185">Reference proteome</keyword>
<dbReference type="PIRSF" id="PIRSF000136">
    <property type="entry name" value="LGO_GLO"/>
    <property type="match status" value="1"/>
</dbReference>
<evidence type="ECO:0000256" key="1">
    <source>
        <dbReference type="ARBA" id="ARBA00023002"/>
    </source>
</evidence>
<accession>A0A4Z1E1U0</accession>
<dbReference type="InterPro" id="IPR006094">
    <property type="entry name" value="Oxid_FAD_bind_N"/>
</dbReference>
<feature type="domain" description="FAD-binding PCMH-type" evidence="2">
    <location>
        <begin position="28"/>
        <end position="203"/>
    </location>
</feature>
<dbReference type="Proteomes" id="UP000297318">
    <property type="component" value="Unassembled WGS sequence"/>
</dbReference>
<dbReference type="Pfam" id="PF01565">
    <property type="entry name" value="FAD_binding_4"/>
    <property type="match status" value="1"/>
</dbReference>
<reference evidence="3 4" key="1">
    <citation type="submission" date="2018-11" db="EMBL/GenBank/DDBJ databases">
        <title>Complete genome sequencing of the Actinobacteria Serinibacter sp. K3-2.</title>
        <authorList>
            <person name="Rakitin A.L."/>
            <person name="Beletsky A.V."/>
            <person name="Mardanov A.V."/>
            <person name="Ravin N.V."/>
            <person name="Gromova A.S."/>
            <person name="Filippova S.N."/>
            <person name="Gal'Chenko V.F."/>
        </authorList>
    </citation>
    <scope>NUCLEOTIDE SEQUENCE [LARGE SCALE GENOMIC DNA]</scope>
    <source>
        <strain evidence="3 4">K3-2</strain>
    </source>
</reference>
<organism evidence="3 4">
    <name type="scientific">Serinibacter arcticus</name>
    <dbReference type="NCBI Taxonomy" id="1655435"/>
    <lineage>
        <taxon>Bacteria</taxon>
        <taxon>Bacillati</taxon>
        <taxon>Actinomycetota</taxon>
        <taxon>Actinomycetes</taxon>
        <taxon>Micrococcales</taxon>
        <taxon>Beutenbergiaceae</taxon>
        <taxon>Serinibacter</taxon>
    </lineage>
</organism>
<keyword evidence="1" id="KW-0560">Oxidoreductase</keyword>
<evidence type="ECO:0000259" key="2">
    <source>
        <dbReference type="PROSITE" id="PS51387"/>
    </source>
</evidence>
<dbReference type="InterPro" id="IPR007173">
    <property type="entry name" value="ALO_C"/>
</dbReference>
<evidence type="ECO:0000313" key="3">
    <source>
        <dbReference type="EMBL" id="TGO04632.1"/>
    </source>
</evidence>
<dbReference type="InterPro" id="IPR016167">
    <property type="entry name" value="FAD-bd_PCMH_sub1"/>
</dbReference>
<dbReference type="PROSITE" id="PS51387">
    <property type="entry name" value="FAD_PCMH"/>
    <property type="match status" value="1"/>
</dbReference>
<dbReference type="InterPro" id="IPR036318">
    <property type="entry name" value="FAD-bd_PCMH-like_sf"/>
</dbReference>
<dbReference type="InterPro" id="IPR016169">
    <property type="entry name" value="FAD-bd_PCMH_sub2"/>
</dbReference>
<dbReference type="Gene3D" id="1.10.45.10">
    <property type="entry name" value="Vanillyl-alcohol Oxidase, Chain A, domain 4"/>
    <property type="match status" value="1"/>
</dbReference>
<dbReference type="SUPFAM" id="SSF56176">
    <property type="entry name" value="FAD-binding/transporter-associated domain-like"/>
    <property type="match status" value="1"/>
</dbReference>
<protein>
    <submittedName>
        <fullName evidence="3">Xylitol oxidase</fullName>
    </submittedName>
</protein>
<dbReference type="PANTHER" id="PTHR43762">
    <property type="entry name" value="L-GULONOLACTONE OXIDASE"/>
    <property type="match status" value="1"/>
</dbReference>
<dbReference type="Gene3D" id="3.30.43.10">
    <property type="entry name" value="Uridine Diphospho-n-acetylenolpyruvylglucosamine Reductase, domain 2"/>
    <property type="match status" value="1"/>
</dbReference>
<dbReference type="PANTHER" id="PTHR43762:SF1">
    <property type="entry name" value="D-ARABINONO-1,4-LACTONE OXIDASE"/>
    <property type="match status" value="1"/>
</dbReference>